<sequence>MIQWLNPWAWAGLGALVIPIVVHLFSRRPPRVVEFPTLRFLEASALRPTRRSSVSDLPLLAVRMALLAVAVAALAQPLWVDRATNTSSSSSAGKNGSRNTAAATASVIERRTPGNSAYGGAADHIAATGDSLVLFAESDELRTAITRAAAWLETQAAPRALVVRSSFPFSALDSSDIVALPRDLRLTLVHEVPSPSAGPGLIELRAPRDTVQWITALSAQLAEDVVAAVHALGGAVVLRLPTTTTLVSGDSTLQHPLLVGTANDQQRLRRRAIRPSDDAPAIARLLAVADDQAVRDMTARLQTDTSIHSALTDSTNVPLHFDAAGFPALIGVVHDDMPVVISQIPEHPALATAVLLALSDNPAIRGLRAGAGIDRDFRSAAVVQQWQQLPSGPPIGIGAQADRHSTPTWARWGWMLVLVLAVVEWIMRRRS</sequence>
<proteinExistence type="predicted"/>
<dbReference type="AlphaFoldDB" id="A0A3D4V6U3"/>
<protein>
    <recommendedName>
        <fullName evidence="3">Aerotolerance regulator N-terminal domain-containing protein</fullName>
    </recommendedName>
</protein>
<dbReference type="NCBIfam" id="TIGR02226">
    <property type="entry name" value="two_anch"/>
    <property type="match status" value="1"/>
</dbReference>
<dbReference type="EMBL" id="DPIY01000006">
    <property type="protein sequence ID" value="HCT56830.1"/>
    <property type="molecule type" value="Genomic_DNA"/>
</dbReference>
<gene>
    <name evidence="4" type="ORF">DGD08_06410</name>
</gene>
<feature type="transmembrane region" description="Helical" evidence="2">
    <location>
        <begin position="6"/>
        <end position="25"/>
    </location>
</feature>
<dbReference type="PANTHER" id="PTHR37464:SF1">
    <property type="entry name" value="BLL2463 PROTEIN"/>
    <property type="match status" value="1"/>
</dbReference>
<evidence type="ECO:0000256" key="1">
    <source>
        <dbReference type="SAM" id="MobiDB-lite"/>
    </source>
</evidence>
<dbReference type="Pfam" id="PF07584">
    <property type="entry name" value="BatA"/>
    <property type="match status" value="1"/>
</dbReference>
<organism evidence="4 5">
    <name type="scientific">Gemmatimonas aurantiaca</name>
    <dbReference type="NCBI Taxonomy" id="173480"/>
    <lineage>
        <taxon>Bacteria</taxon>
        <taxon>Pseudomonadati</taxon>
        <taxon>Gemmatimonadota</taxon>
        <taxon>Gemmatimonadia</taxon>
        <taxon>Gemmatimonadales</taxon>
        <taxon>Gemmatimonadaceae</taxon>
        <taxon>Gemmatimonas</taxon>
    </lineage>
</organism>
<dbReference type="Proteomes" id="UP000264071">
    <property type="component" value="Unassembled WGS sequence"/>
</dbReference>
<feature type="transmembrane region" description="Helical" evidence="2">
    <location>
        <begin position="57"/>
        <end position="79"/>
    </location>
</feature>
<keyword evidence="2" id="KW-1133">Transmembrane helix</keyword>
<reference evidence="4 5" key="1">
    <citation type="journal article" date="2018" name="Nat. Biotechnol.">
        <title>A standardized bacterial taxonomy based on genome phylogeny substantially revises the tree of life.</title>
        <authorList>
            <person name="Parks D.H."/>
            <person name="Chuvochina M."/>
            <person name="Waite D.W."/>
            <person name="Rinke C."/>
            <person name="Skarshewski A."/>
            <person name="Chaumeil P.A."/>
            <person name="Hugenholtz P."/>
        </authorList>
    </citation>
    <scope>NUCLEOTIDE SEQUENCE [LARGE SCALE GENOMIC DNA]</scope>
    <source>
        <strain evidence="4">UBA8844</strain>
    </source>
</reference>
<comment type="caution">
    <text evidence="4">The sequence shown here is derived from an EMBL/GenBank/DDBJ whole genome shotgun (WGS) entry which is preliminary data.</text>
</comment>
<feature type="compositionally biased region" description="Low complexity" evidence="1">
    <location>
        <begin position="84"/>
        <end position="98"/>
    </location>
</feature>
<evidence type="ECO:0000259" key="3">
    <source>
        <dbReference type="Pfam" id="PF07584"/>
    </source>
</evidence>
<evidence type="ECO:0000313" key="5">
    <source>
        <dbReference type="Proteomes" id="UP000264071"/>
    </source>
</evidence>
<evidence type="ECO:0000256" key="2">
    <source>
        <dbReference type="SAM" id="Phobius"/>
    </source>
</evidence>
<name>A0A3D4V6U3_9BACT</name>
<feature type="domain" description="Aerotolerance regulator N-terminal" evidence="3">
    <location>
        <begin position="1"/>
        <end position="77"/>
    </location>
</feature>
<keyword evidence="2" id="KW-0812">Transmembrane</keyword>
<dbReference type="PANTHER" id="PTHR37464">
    <property type="entry name" value="BLL2463 PROTEIN"/>
    <property type="match status" value="1"/>
</dbReference>
<dbReference type="InterPro" id="IPR011933">
    <property type="entry name" value="Double_TM_dom"/>
</dbReference>
<accession>A0A3D4V6U3</accession>
<keyword evidence="2" id="KW-0472">Membrane</keyword>
<feature type="region of interest" description="Disordered" evidence="1">
    <location>
        <begin position="84"/>
        <end position="103"/>
    </location>
</feature>
<evidence type="ECO:0000313" key="4">
    <source>
        <dbReference type="EMBL" id="HCT56830.1"/>
    </source>
</evidence>
<dbReference type="InterPro" id="IPR024163">
    <property type="entry name" value="Aerotolerance_reg_N"/>
</dbReference>